<sequence>MPSVAAAGAMAVAAAAAGFTAAEWEAVTGSVALEAVTGSAVVEAVTWSAAADLGLKVLAAGAASMVAATVKEWGTSNAAGPMAAKLAVAARAAGAGPVAREWEAAPRKTLVVRKPGFRLPTACPMCLTVLLYLRMADVPFDLEVDTCNPNAEQIPYVEFGDCVALNNEGGGVIQYLRDTSILDLNSMQPTDYTISLC</sequence>
<organism evidence="3 4">
    <name type="scientific">Sorghum bicolor</name>
    <name type="common">Sorghum</name>
    <name type="synonym">Sorghum vulgare</name>
    <dbReference type="NCBI Taxonomy" id="4558"/>
    <lineage>
        <taxon>Eukaryota</taxon>
        <taxon>Viridiplantae</taxon>
        <taxon>Streptophyta</taxon>
        <taxon>Embryophyta</taxon>
        <taxon>Tracheophyta</taxon>
        <taxon>Spermatophyta</taxon>
        <taxon>Magnoliopsida</taxon>
        <taxon>Liliopsida</taxon>
        <taxon>Poales</taxon>
        <taxon>Poaceae</taxon>
        <taxon>PACMAD clade</taxon>
        <taxon>Panicoideae</taxon>
        <taxon>Andropogonodae</taxon>
        <taxon>Andropogoneae</taxon>
        <taxon>Sorghinae</taxon>
        <taxon>Sorghum</taxon>
    </lineage>
</organism>
<name>A0A921RVN5_SORBI</name>
<dbReference type="InterPro" id="IPR012336">
    <property type="entry name" value="Thioredoxin-like_fold"/>
</dbReference>
<feature type="domain" description="Thioredoxin-like fold" evidence="2">
    <location>
        <begin position="124"/>
        <end position="188"/>
    </location>
</feature>
<evidence type="ECO:0000313" key="3">
    <source>
        <dbReference type="EMBL" id="KAG0547283.1"/>
    </source>
</evidence>
<dbReference type="Proteomes" id="UP000807115">
    <property type="component" value="Chromosome 1"/>
</dbReference>
<feature type="chain" id="PRO_5037195547" description="Thioredoxin-like fold domain-containing protein" evidence="1">
    <location>
        <begin position="23"/>
        <end position="197"/>
    </location>
</feature>
<reference evidence="3" key="2">
    <citation type="submission" date="2020-10" db="EMBL/GenBank/DDBJ databases">
        <authorList>
            <person name="Cooper E.A."/>
            <person name="Brenton Z.W."/>
            <person name="Flinn B.S."/>
            <person name="Jenkins J."/>
            <person name="Shu S."/>
            <person name="Flowers D."/>
            <person name="Luo F."/>
            <person name="Wang Y."/>
            <person name="Xia P."/>
            <person name="Barry K."/>
            <person name="Daum C."/>
            <person name="Lipzen A."/>
            <person name="Yoshinaga Y."/>
            <person name="Schmutz J."/>
            <person name="Saski C."/>
            <person name="Vermerris W."/>
            <person name="Kresovich S."/>
        </authorList>
    </citation>
    <scope>NUCLEOTIDE SEQUENCE</scope>
</reference>
<accession>A0A921RVN5</accession>
<dbReference type="EMBL" id="CM027680">
    <property type="protein sequence ID" value="KAG0547283.1"/>
    <property type="molecule type" value="Genomic_DNA"/>
</dbReference>
<comment type="caution">
    <text evidence="3">The sequence shown here is derived from an EMBL/GenBank/DDBJ whole genome shotgun (WGS) entry which is preliminary data.</text>
</comment>
<proteinExistence type="predicted"/>
<evidence type="ECO:0000256" key="1">
    <source>
        <dbReference type="SAM" id="SignalP"/>
    </source>
</evidence>
<evidence type="ECO:0000313" key="4">
    <source>
        <dbReference type="Proteomes" id="UP000807115"/>
    </source>
</evidence>
<protein>
    <recommendedName>
        <fullName evidence="2">Thioredoxin-like fold domain-containing protein</fullName>
    </recommendedName>
</protein>
<gene>
    <name evidence="3" type="ORF">BDA96_01G066300</name>
</gene>
<dbReference type="Pfam" id="PF17172">
    <property type="entry name" value="GST_N_4"/>
    <property type="match status" value="1"/>
</dbReference>
<keyword evidence="1" id="KW-0732">Signal</keyword>
<dbReference type="AlphaFoldDB" id="A0A921RVN5"/>
<reference evidence="3" key="1">
    <citation type="journal article" date="2019" name="BMC Genomics">
        <title>A new reference genome for Sorghum bicolor reveals high levels of sequence similarity between sweet and grain genotypes: implications for the genetics of sugar metabolism.</title>
        <authorList>
            <person name="Cooper E.A."/>
            <person name="Brenton Z.W."/>
            <person name="Flinn B.S."/>
            <person name="Jenkins J."/>
            <person name="Shu S."/>
            <person name="Flowers D."/>
            <person name="Luo F."/>
            <person name="Wang Y."/>
            <person name="Xia P."/>
            <person name="Barry K."/>
            <person name="Daum C."/>
            <person name="Lipzen A."/>
            <person name="Yoshinaga Y."/>
            <person name="Schmutz J."/>
            <person name="Saski C."/>
            <person name="Vermerris W."/>
            <person name="Kresovich S."/>
        </authorList>
    </citation>
    <scope>NUCLEOTIDE SEQUENCE</scope>
</reference>
<feature type="signal peptide" evidence="1">
    <location>
        <begin position="1"/>
        <end position="22"/>
    </location>
</feature>
<evidence type="ECO:0000259" key="2">
    <source>
        <dbReference type="Pfam" id="PF17172"/>
    </source>
</evidence>